<feature type="compositionally biased region" description="Basic and acidic residues" evidence="1">
    <location>
        <begin position="279"/>
        <end position="289"/>
    </location>
</feature>
<evidence type="ECO:0000256" key="2">
    <source>
        <dbReference type="SAM" id="Phobius"/>
    </source>
</evidence>
<feature type="transmembrane region" description="Helical" evidence="2">
    <location>
        <begin position="128"/>
        <end position="148"/>
    </location>
</feature>
<feature type="transmembrane region" description="Helical" evidence="2">
    <location>
        <begin position="342"/>
        <end position="367"/>
    </location>
</feature>
<feature type="compositionally biased region" description="Low complexity" evidence="1">
    <location>
        <begin position="214"/>
        <end position="227"/>
    </location>
</feature>
<accession>A0A0G4IEP9</accession>
<feature type="region of interest" description="Disordered" evidence="1">
    <location>
        <begin position="502"/>
        <end position="653"/>
    </location>
</feature>
<sequence>METGRYLLLRMPCGFTMYMHDTPMRVFVWYLPTILLVLVTHGTFEPKKTADIWNLVMMVLFAALVFVSLCFPLQSRCGRVLVLSQLFITTTHTAAKQGLVLATAAKDHSSSIRVLFQEFFGFKLEGVFFPPCMWCCLLFVTCYVSRAIPRRFTVAEARDYLKRVGHRVPTPSPSLSGEEPFRDPEAQGAGEETAETESPGSSSSSRVIRESSRSKSGVSLSSPQSSREAGEGRGGVSEGEVHSCWGVTHYFVALPEGCGIRALSTTLSQLPSTDLSTRMQEDAKGERDQRRKKGWKAKAVSSWRRVTQWGGSLVDPLKWNDKCVTCLFCRKPTADKVDQRRIILLMVCILIFIKFYADVCLGTFLLFGGCHSVPLPPDSRSFLLGLVIILLTLGHLILLFAYQFQHQKVEVMGWAGAFGPQFYRLAVVLTLTDVGVLVTAICAAVTIAPGSGDGPLAGELHMFTGRLVMVSILATSLKVAVKLFLWLKSALLMRKLRRENSRRMQKLRSQSEGVEEEEEREEGGEDENAKERRDEDEEAGVPVDVEGREGDTKGERDHAGMMTQKTRGALPCPQSPSPGVGGVLILSSTPSEVPRCDVEEGAGEDGWEMQPPNRKPVVLQEQDGDTESFSEIPQRDDTHTQPLHVKIGLPGFG</sequence>
<dbReference type="VEuPathDB" id="CryptoDB:Cvel_13719"/>
<organism evidence="3">
    <name type="scientific">Chromera velia CCMP2878</name>
    <dbReference type="NCBI Taxonomy" id="1169474"/>
    <lineage>
        <taxon>Eukaryota</taxon>
        <taxon>Sar</taxon>
        <taxon>Alveolata</taxon>
        <taxon>Colpodellida</taxon>
        <taxon>Chromeraceae</taxon>
        <taxon>Chromera</taxon>
    </lineage>
</organism>
<feature type="region of interest" description="Disordered" evidence="1">
    <location>
        <begin position="168"/>
        <end position="238"/>
    </location>
</feature>
<feature type="transmembrane region" description="Helical" evidence="2">
    <location>
        <begin position="422"/>
        <end position="447"/>
    </location>
</feature>
<feature type="compositionally biased region" description="Acidic residues" evidence="1">
    <location>
        <begin position="513"/>
        <end position="526"/>
    </location>
</feature>
<evidence type="ECO:0000256" key="1">
    <source>
        <dbReference type="SAM" id="MobiDB-lite"/>
    </source>
</evidence>
<reference evidence="3" key="1">
    <citation type="submission" date="2014-11" db="EMBL/GenBank/DDBJ databases">
        <authorList>
            <person name="Otto D Thomas"/>
            <person name="Naeem Raeece"/>
        </authorList>
    </citation>
    <scope>NUCLEOTIDE SEQUENCE</scope>
</reference>
<feature type="compositionally biased region" description="Basic and acidic residues" evidence="1">
    <location>
        <begin position="545"/>
        <end position="559"/>
    </location>
</feature>
<dbReference type="AlphaFoldDB" id="A0A0G4IEP9"/>
<feature type="transmembrane region" description="Helical" evidence="2">
    <location>
        <begin position="467"/>
        <end position="487"/>
    </location>
</feature>
<feature type="transmembrane region" description="Helical" evidence="2">
    <location>
        <begin position="56"/>
        <end position="74"/>
    </location>
</feature>
<feature type="transmembrane region" description="Helical" evidence="2">
    <location>
        <begin position="27"/>
        <end position="44"/>
    </location>
</feature>
<protein>
    <submittedName>
        <fullName evidence="3">Uncharacterized protein</fullName>
    </submittedName>
</protein>
<dbReference type="EMBL" id="CDMZ01005896">
    <property type="protein sequence ID" value="CEM55642.1"/>
    <property type="molecule type" value="Genomic_DNA"/>
</dbReference>
<proteinExistence type="predicted"/>
<name>A0A0G4IEP9_9ALVE</name>
<gene>
    <name evidence="3" type="ORF">Cvel_13719</name>
</gene>
<feature type="transmembrane region" description="Helical" evidence="2">
    <location>
        <begin position="382"/>
        <end position="402"/>
    </location>
</feature>
<keyword evidence="2" id="KW-0472">Membrane</keyword>
<evidence type="ECO:0000313" key="3">
    <source>
        <dbReference type="EMBL" id="CEM55642.1"/>
    </source>
</evidence>
<feature type="region of interest" description="Disordered" evidence="1">
    <location>
        <begin position="274"/>
        <end position="294"/>
    </location>
</feature>
<keyword evidence="2" id="KW-0812">Transmembrane</keyword>
<keyword evidence="2" id="KW-1133">Transmembrane helix</keyword>
<feature type="compositionally biased region" description="Low complexity" evidence="1">
    <location>
        <begin position="186"/>
        <end position="206"/>
    </location>
</feature>